<organism evidence="3 4">
    <name type="scientific">Spirosoma liriopis</name>
    <dbReference type="NCBI Taxonomy" id="2937440"/>
    <lineage>
        <taxon>Bacteria</taxon>
        <taxon>Pseudomonadati</taxon>
        <taxon>Bacteroidota</taxon>
        <taxon>Cytophagia</taxon>
        <taxon>Cytophagales</taxon>
        <taxon>Cytophagaceae</taxon>
        <taxon>Spirosoma</taxon>
    </lineage>
</organism>
<keyword evidence="4" id="KW-1185">Reference proteome</keyword>
<accession>A0ABT0HNY1</accession>
<gene>
    <name evidence="3" type="ORF">M0L20_18560</name>
</gene>
<dbReference type="RefSeq" id="WP_248478507.1">
    <property type="nucleotide sequence ID" value="NZ_JALPRF010000003.1"/>
</dbReference>
<dbReference type="Proteomes" id="UP001202180">
    <property type="component" value="Unassembled WGS sequence"/>
</dbReference>
<evidence type="ECO:0000256" key="2">
    <source>
        <dbReference type="SAM" id="Phobius"/>
    </source>
</evidence>
<feature type="compositionally biased region" description="Low complexity" evidence="1">
    <location>
        <begin position="53"/>
        <end position="84"/>
    </location>
</feature>
<evidence type="ECO:0000313" key="3">
    <source>
        <dbReference type="EMBL" id="MCK8493876.1"/>
    </source>
</evidence>
<comment type="caution">
    <text evidence="3">The sequence shown here is derived from an EMBL/GenBank/DDBJ whole genome shotgun (WGS) entry which is preliminary data.</text>
</comment>
<keyword evidence="2" id="KW-0812">Transmembrane</keyword>
<protein>
    <recommendedName>
        <fullName evidence="5">Ppx/GppA phosphatase domain-containing protein</fullName>
    </recommendedName>
</protein>
<dbReference type="EMBL" id="JALPRF010000003">
    <property type="protein sequence ID" value="MCK8493876.1"/>
    <property type="molecule type" value="Genomic_DNA"/>
</dbReference>
<proteinExistence type="predicted"/>
<sequence length="353" mass="37972">MQRLTVAGRLLITALILAAIFFGFRYFGGNDALRKLSPKQSEESATLPRSDDQTSTASSDESSASDNRSSSSSSSDEASSSSNAGRSFNYTPPAPNGGKLKGVVELGASGFNSFIIRVDDQKNWKLEKAEFGNSLVIENMASDDDVRSGLKSYIGKMLDFGVSGRDIHFVVSSGAVKADGTQKIIRALKSLNYFVNTVTPEQEGSLGLRSVLPADYESNSFVVDIGSGNTKISWKEGGSTKALETYGAKYFQNGTSDEAVATEVKAKAKQVPDDHRKTCFIIGGVPFELAKAVRKGKERYTVLDAPSAYKLDNAKSKAGLNIYKAIADATGCDQFVFDWDSNFTIGFLLAMPK</sequence>
<evidence type="ECO:0000256" key="1">
    <source>
        <dbReference type="SAM" id="MobiDB-lite"/>
    </source>
</evidence>
<feature type="region of interest" description="Disordered" evidence="1">
    <location>
        <begin position="38"/>
        <end position="92"/>
    </location>
</feature>
<evidence type="ECO:0008006" key="5">
    <source>
        <dbReference type="Google" id="ProtNLM"/>
    </source>
</evidence>
<keyword evidence="2" id="KW-0472">Membrane</keyword>
<feature type="transmembrane region" description="Helical" evidence="2">
    <location>
        <begin position="6"/>
        <end position="27"/>
    </location>
</feature>
<reference evidence="3 4" key="1">
    <citation type="submission" date="2022-04" db="EMBL/GenBank/DDBJ databases">
        <title>Spirosoma sp. strain RP8 genome sequencing and assembly.</title>
        <authorList>
            <person name="Jung Y."/>
        </authorList>
    </citation>
    <scope>NUCLEOTIDE SEQUENCE [LARGE SCALE GENOMIC DNA]</scope>
    <source>
        <strain evidence="3 4">RP8</strain>
    </source>
</reference>
<evidence type="ECO:0000313" key="4">
    <source>
        <dbReference type="Proteomes" id="UP001202180"/>
    </source>
</evidence>
<name>A0ABT0HNY1_9BACT</name>
<keyword evidence="2" id="KW-1133">Transmembrane helix</keyword>